<organism evidence="6 7">
    <name type="scientific">Cohnella boryungensis</name>
    <dbReference type="NCBI Taxonomy" id="768479"/>
    <lineage>
        <taxon>Bacteria</taxon>
        <taxon>Bacillati</taxon>
        <taxon>Bacillota</taxon>
        <taxon>Bacilli</taxon>
        <taxon>Bacillales</taxon>
        <taxon>Paenibacillaceae</taxon>
        <taxon>Cohnella</taxon>
    </lineage>
</organism>
<dbReference type="Proteomes" id="UP001595755">
    <property type="component" value="Unassembled WGS sequence"/>
</dbReference>
<evidence type="ECO:0000256" key="4">
    <source>
        <dbReference type="ARBA" id="ARBA00023136"/>
    </source>
</evidence>
<dbReference type="PANTHER" id="PTHR12745">
    <property type="entry name" value="SUPPRESSION OF TUMORIGENICITY 7"/>
    <property type="match status" value="1"/>
</dbReference>
<dbReference type="EMBL" id="JBHSED010000023">
    <property type="protein sequence ID" value="MFC4304376.1"/>
    <property type="molecule type" value="Genomic_DNA"/>
</dbReference>
<dbReference type="InterPro" id="IPR007311">
    <property type="entry name" value="ST7"/>
</dbReference>
<name>A0ABV8SA31_9BACL</name>
<keyword evidence="7" id="KW-1185">Reference proteome</keyword>
<keyword evidence="3" id="KW-1133">Transmembrane helix</keyword>
<gene>
    <name evidence="6" type="ORF">ACFO1S_13145</name>
</gene>
<dbReference type="RefSeq" id="WP_204604905.1">
    <property type="nucleotide sequence ID" value="NZ_JBHSED010000023.1"/>
</dbReference>
<dbReference type="Gene3D" id="3.10.450.50">
    <property type="match status" value="1"/>
</dbReference>
<comment type="caution">
    <text evidence="6">The sequence shown here is derived from an EMBL/GenBank/DDBJ whole genome shotgun (WGS) entry which is preliminary data.</text>
</comment>
<evidence type="ECO:0000313" key="7">
    <source>
        <dbReference type="Proteomes" id="UP001595755"/>
    </source>
</evidence>
<evidence type="ECO:0000256" key="5">
    <source>
        <dbReference type="PROSITE-ProRule" id="PRU00339"/>
    </source>
</evidence>
<dbReference type="InterPro" id="IPR011990">
    <property type="entry name" value="TPR-like_helical_dom_sf"/>
</dbReference>
<evidence type="ECO:0000313" key="6">
    <source>
        <dbReference type="EMBL" id="MFC4304376.1"/>
    </source>
</evidence>
<dbReference type="Pfam" id="PF02810">
    <property type="entry name" value="SEC-C"/>
    <property type="match status" value="1"/>
</dbReference>
<evidence type="ECO:0000256" key="1">
    <source>
        <dbReference type="ARBA" id="ARBA00004141"/>
    </source>
</evidence>
<protein>
    <submittedName>
        <fullName evidence="6">SEC-C metal-binding domain-containing protein</fullName>
    </submittedName>
</protein>
<dbReference type="SUPFAM" id="SSF48452">
    <property type="entry name" value="TPR-like"/>
    <property type="match status" value="1"/>
</dbReference>
<comment type="subcellular location">
    <subcellularLocation>
        <location evidence="1">Membrane</location>
        <topology evidence="1">Multi-pass membrane protein</topology>
    </subcellularLocation>
</comment>
<sequence length="455" mass="51788">MQKLGRNDPCHCGSGQKYKKCCLSKDEASNVTRITSNKQHTPTDVIETELAWPNLLHQLIARHFLNGTSYLYEEQEIVATLRMWNHYAIANDPIVKKPGVYAAALEYVLCQVYGYEMTQGALAAKYNIAVGTLSQRANQIFAFLEENLPDLPHSQSEPHVAPASASQSRMMMEQEMQRVQALLAEQNFSTVEEANAFLKQAIHQKPAAPKNQSKAEQAAELLYAAWDEPNPQKRLKMAQDSLLLDPNNADAYNILAESEALTPKEMAYYYKQGMLVAERHFGEAFFKENKGHFWGLIQTRPYMRAKKGYAEVCAEMGNLPEAIKHYQELLELNPNDNQGVRELLLLAFIEMEEWRKAASLIKQYEDDNTAAFNYSRILVEYGLNGQSARLTALIQKAAAHNPYVPPYLQGKKRLPRQMPEYIGFGDDKEAIVYALVHRHLWLTRPELLRLLPGRK</sequence>
<keyword evidence="2" id="KW-0812">Transmembrane</keyword>
<keyword evidence="5" id="KW-0802">TPR repeat</keyword>
<reference evidence="7" key="1">
    <citation type="journal article" date="2019" name="Int. J. Syst. Evol. Microbiol.">
        <title>The Global Catalogue of Microorganisms (GCM) 10K type strain sequencing project: providing services to taxonomists for standard genome sequencing and annotation.</title>
        <authorList>
            <consortium name="The Broad Institute Genomics Platform"/>
            <consortium name="The Broad Institute Genome Sequencing Center for Infectious Disease"/>
            <person name="Wu L."/>
            <person name="Ma J."/>
        </authorList>
    </citation>
    <scope>NUCLEOTIDE SEQUENCE [LARGE SCALE GENOMIC DNA]</scope>
    <source>
        <strain evidence="7">CGMCC 4.1641</strain>
    </source>
</reference>
<dbReference type="PANTHER" id="PTHR12745:SF6">
    <property type="entry name" value="PROTEIN ST7 HOMOLOG"/>
    <property type="match status" value="1"/>
</dbReference>
<dbReference type="PROSITE" id="PS50005">
    <property type="entry name" value="TPR"/>
    <property type="match status" value="1"/>
</dbReference>
<keyword evidence="4" id="KW-0472">Membrane</keyword>
<dbReference type="InterPro" id="IPR004027">
    <property type="entry name" value="SEC_C_motif"/>
</dbReference>
<evidence type="ECO:0000256" key="2">
    <source>
        <dbReference type="ARBA" id="ARBA00022692"/>
    </source>
</evidence>
<proteinExistence type="predicted"/>
<dbReference type="Gene3D" id="1.25.40.10">
    <property type="entry name" value="Tetratricopeptide repeat domain"/>
    <property type="match status" value="1"/>
</dbReference>
<feature type="repeat" description="TPR" evidence="5">
    <location>
        <begin position="303"/>
        <end position="336"/>
    </location>
</feature>
<evidence type="ECO:0000256" key="3">
    <source>
        <dbReference type="ARBA" id="ARBA00022989"/>
    </source>
</evidence>
<dbReference type="SUPFAM" id="SSF103642">
    <property type="entry name" value="Sec-C motif"/>
    <property type="match status" value="1"/>
</dbReference>
<dbReference type="InterPro" id="IPR019734">
    <property type="entry name" value="TPR_rpt"/>
</dbReference>
<dbReference type="Pfam" id="PF04184">
    <property type="entry name" value="ST7"/>
    <property type="match status" value="1"/>
</dbReference>
<accession>A0ABV8SA31</accession>